<dbReference type="Gene3D" id="3.30.70.260">
    <property type="match status" value="1"/>
</dbReference>
<dbReference type="AlphaFoldDB" id="A0A090QWP5"/>
<dbReference type="eggNOG" id="COG1135">
    <property type="taxonomic scope" value="Bacteria"/>
</dbReference>
<name>A0A090QWP5_9GAMM</name>
<keyword evidence="2" id="KW-0547">Nucleotide-binding</keyword>
<evidence type="ECO:0000259" key="1">
    <source>
        <dbReference type="Pfam" id="PF09383"/>
    </source>
</evidence>
<sequence length="44" mass="4783">MDYAGGVKFGLMLAELFGTEHAAEQAIAFLRDHKVNVEVLGYVA</sequence>
<accession>A0A090QWP5</accession>
<protein>
    <submittedName>
        <fullName evidence="2">Methionine ABC transporter ATP-binding protein</fullName>
    </submittedName>
</protein>
<dbReference type="Pfam" id="PF09383">
    <property type="entry name" value="NIL"/>
    <property type="match status" value="1"/>
</dbReference>
<dbReference type="InterPro" id="IPR045865">
    <property type="entry name" value="ACT-like_dom_sf"/>
</dbReference>
<keyword evidence="2" id="KW-0067">ATP-binding</keyword>
<dbReference type="Proteomes" id="UP000029227">
    <property type="component" value="Unassembled WGS sequence"/>
</dbReference>
<dbReference type="GO" id="GO:0005524">
    <property type="term" value="F:ATP binding"/>
    <property type="evidence" value="ECO:0007669"/>
    <property type="project" value="UniProtKB-KW"/>
</dbReference>
<organism evidence="2 3">
    <name type="scientific">Photobacterium aphoticum</name>
    <dbReference type="NCBI Taxonomy" id="754436"/>
    <lineage>
        <taxon>Bacteria</taxon>
        <taxon>Pseudomonadati</taxon>
        <taxon>Pseudomonadota</taxon>
        <taxon>Gammaproteobacteria</taxon>
        <taxon>Vibrionales</taxon>
        <taxon>Vibrionaceae</taxon>
        <taxon>Photobacterium</taxon>
    </lineage>
</organism>
<dbReference type="SUPFAM" id="SSF55021">
    <property type="entry name" value="ACT-like"/>
    <property type="match status" value="1"/>
</dbReference>
<dbReference type="EMBL" id="BBMN01000018">
    <property type="protein sequence ID" value="GAL07605.1"/>
    <property type="molecule type" value="Genomic_DNA"/>
</dbReference>
<reference evidence="2 3" key="1">
    <citation type="journal article" date="2014" name="Genome Announc.">
        <title>Draft Genome Sequences of Two Vibrionaceae Species, Vibrio ponticus C121 and Photobacterium aphoticum C119, Isolated as Coral Reef Microbiota.</title>
        <authorList>
            <person name="Al-saari N."/>
            <person name="Meirelles P.M."/>
            <person name="Mino S."/>
            <person name="Suda W."/>
            <person name="Oshima K."/>
            <person name="Hattori M."/>
            <person name="Ohkuma M."/>
            <person name="Thompson F.L."/>
            <person name="Gomez-Gil B."/>
            <person name="Sawabe T."/>
            <person name="Sawabe T."/>
        </authorList>
    </citation>
    <scope>NUCLEOTIDE SEQUENCE [LARGE SCALE GENOMIC DNA]</scope>
    <source>
        <strain evidence="2 3">JCM 19237</strain>
    </source>
</reference>
<evidence type="ECO:0000313" key="3">
    <source>
        <dbReference type="Proteomes" id="UP000029227"/>
    </source>
</evidence>
<dbReference type="InterPro" id="IPR018449">
    <property type="entry name" value="NIL_domain"/>
</dbReference>
<dbReference type="STRING" id="754436.JCM19237_843"/>
<gene>
    <name evidence="2" type="ORF">JCM19237_843</name>
</gene>
<feature type="domain" description="NIL" evidence="1">
    <location>
        <begin position="1"/>
        <end position="39"/>
    </location>
</feature>
<proteinExistence type="predicted"/>
<evidence type="ECO:0000313" key="2">
    <source>
        <dbReference type="EMBL" id="GAL07605.1"/>
    </source>
</evidence>
<comment type="caution">
    <text evidence="2">The sequence shown here is derived from an EMBL/GenBank/DDBJ whole genome shotgun (WGS) entry which is preliminary data.</text>
</comment>